<dbReference type="EMBL" id="BSDT01000001">
    <property type="protein sequence ID" value="GLI40619.1"/>
    <property type="molecule type" value="Genomic_DNA"/>
</dbReference>
<dbReference type="AlphaFoldDB" id="A0A9W6LFH1"/>
<dbReference type="Gene3D" id="1.10.287.1060">
    <property type="entry name" value="ESAT-6-like"/>
    <property type="match status" value="1"/>
</dbReference>
<accession>A0A9W6LFH1</accession>
<evidence type="ECO:0008006" key="3">
    <source>
        <dbReference type="Google" id="ProtNLM"/>
    </source>
</evidence>
<keyword evidence="2" id="KW-1185">Reference proteome</keyword>
<protein>
    <recommendedName>
        <fullName evidence="3">Excreted virulence factor EspC (Type VII ESX diderm)</fullName>
    </recommendedName>
</protein>
<organism evidence="1 2">
    <name type="scientific">Glycomyces algeriensis</name>
    <dbReference type="NCBI Taxonomy" id="256037"/>
    <lineage>
        <taxon>Bacteria</taxon>
        <taxon>Bacillati</taxon>
        <taxon>Actinomycetota</taxon>
        <taxon>Actinomycetes</taxon>
        <taxon>Glycomycetales</taxon>
        <taxon>Glycomycetaceae</taxon>
        <taxon>Glycomyces</taxon>
    </lineage>
</organism>
<dbReference type="RefSeq" id="WP_270117196.1">
    <property type="nucleotide sequence ID" value="NZ_BAAAOL010000009.1"/>
</dbReference>
<proteinExistence type="predicted"/>
<dbReference type="Proteomes" id="UP001144313">
    <property type="component" value="Unassembled WGS sequence"/>
</dbReference>
<name>A0A9W6LFH1_9ACTN</name>
<sequence>MSQLDIDPEGLDSSGSQIEGVAERFFGALEQFSAKIEGFGDASGGDEIGGLIGMAHQEVFAAAQECFTEAAQSIADAGYDLRDFAKQHTAADDEIAAIFTKLESDLGGGA</sequence>
<evidence type="ECO:0000313" key="1">
    <source>
        <dbReference type="EMBL" id="GLI40619.1"/>
    </source>
</evidence>
<comment type="caution">
    <text evidence="1">The sequence shown here is derived from an EMBL/GenBank/DDBJ whole genome shotgun (WGS) entry which is preliminary data.</text>
</comment>
<gene>
    <name evidence="1" type="ORF">GALLR39Z86_04690</name>
</gene>
<reference evidence="1" key="1">
    <citation type="submission" date="2022-12" db="EMBL/GenBank/DDBJ databases">
        <title>Reference genome sequencing for broad-spectrum identification of bacterial and archaeal isolates by mass spectrometry.</title>
        <authorList>
            <person name="Sekiguchi Y."/>
            <person name="Tourlousse D.M."/>
        </authorList>
    </citation>
    <scope>NUCLEOTIDE SEQUENCE</scope>
    <source>
        <strain evidence="1">LLR39Z86</strain>
    </source>
</reference>
<evidence type="ECO:0000313" key="2">
    <source>
        <dbReference type="Proteomes" id="UP001144313"/>
    </source>
</evidence>